<evidence type="ECO:0000313" key="1">
    <source>
        <dbReference type="EMBL" id="KAK1863178.1"/>
    </source>
</evidence>
<gene>
    <name evidence="1" type="ORF">I4F81_005740</name>
</gene>
<accession>A0ACC3C059</accession>
<protein>
    <submittedName>
        <fullName evidence="1">Uncharacterized protein</fullName>
    </submittedName>
</protein>
<proteinExistence type="predicted"/>
<sequence length="147" mass="15209">MMWERGASPTARQPHRVTHPKRSRRKPTSPPPRLAALSPPPMHFGLPGVHPRQSQRDSLRVLLPSGAPIIAAAAAAAATAAPAASPRLQVFTSTRRGGVGDGRGENPPRCRPPRLGSVHPPATDRGGRGSGGGGGVGENTTRPAQKG</sequence>
<organism evidence="1 2">
    <name type="scientific">Pyropia yezoensis</name>
    <name type="common">Susabi-nori</name>
    <name type="synonym">Porphyra yezoensis</name>
    <dbReference type="NCBI Taxonomy" id="2788"/>
    <lineage>
        <taxon>Eukaryota</taxon>
        <taxon>Rhodophyta</taxon>
        <taxon>Bangiophyceae</taxon>
        <taxon>Bangiales</taxon>
        <taxon>Bangiaceae</taxon>
        <taxon>Pyropia</taxon>
    </lineage>
</organism>
<reference evidence="1" key="1">
    <citation type="submission" date="2019-11" db="EMBL/GenBank/DDBJ databases">
        <title>Nori genome reveals adaptations in red seaweeds to the harsh intertidal environment.</title>
        <authorList>
            <person name="Wang D."/>
            <person name="Mao Y."/>
        </authorList>
    </citation>
    <scope>NUCLEOTIDE SEQUENCE</scope>
    <source>
        <tissue evidence="1">Gametophyte</tissue>
    </source>
</reference>
<keyword evidence="2" id="KW-1185">Reference proteome</keyword>
<dbReference type="EMBL" id="CM020619">
    <property type="protein sequence ID" value="KAK1863178.1"/>
    <property type="molecule type" value="Genomic_DNA"/>
</dbReference>
<dbReference type="Proteomes" id="UP000798662">
    <property type="component" value="Chromosome 2"/>
</dbReference>
<name>A0ACC3C059_PYRYE</name>
<comment type="caution">
    <text evidence="1">The sequence shown here is derived from an EMBL/GenBank/DDBJ whole genome shotgun (WGS) entry which is preliminary data.</text>
</comment>
<evidence type="ECO:0000313" key="2">
    <source>
        <dbReference type="Proteomes" id="UP000798662"/>
    </source>
</evidence>